<keyword evidence="4 6" id="KW-1133">Transmembrane helix</keyword>
<evidence type="ECO:0000256" key="6">
    <source>
        <dbReference type="SAM" id="Phobius"/>
    </source>
</evidence>
<feature type="transmembrane region" description="Helical" evidence="6">
    <location>
        <begin position="64"/>
        <end position="81"/>
    </location>
</feature>
<comment type="similarity">
    <text evidence="2">Belongs to the UPF0014 family.</text>
</comment>
<organism evidence="7 8">
    <name type="scientific">Guptibacillus hwajinpoensis</name>
    <dbReference type="NCBI Taxonomy" id="208199"/>
    <lineage>
        <taxon>Bacteria</taxon>
        <taxon>Bacillati</taxon>
        <taxon>Bacillota</taxon>
        <taxon>Bacilli</taxon>
        <taxon>Bacillales</taxon>
        <taxon>Guptibacillaceae</taxon>
        <taxon>Guptibacillus</taxon>
    </lineage>
</organism>
<feature type="transmembrane region" description="Helical" evidence="6">
    <location>
        <begin position="38"/>
        <end position="58"/>
    </location>
</feature>
<accession>A0A4U1MI23</accession>
<feature type="transmembrane region" description="Helical" evidence="6">
    <location>
        <begin position="190"/>
        <end position="211"/>
    </location>
</feature>
<dbReference type="EMBL" id="SWFM01000003">
    <property type="protein sequence ID" value="TKD70106.1"/>
    <property type="molecule type" value="Genomic_DNA"/>
</dbReference>
<dbReference type="AlphaFoldDB" id="A0A4U1MI23"/>
<evidence type="ECO:0000256" key="3">
    <source>
        <dbReference type="ARBA" id="ARBA00022692"/>
    </source>
</evidence>
<protein>
    <submittedName>
        <fullName evidence="7">Iron export ABC transporter permease subunit FetB</fullName>
    </submittedName>
</protein>
<feature type="transmembrane region" description="Helical" evidence="6">
    <location>
        <begin position="121"/>
        <end position="140"/>
    </location>
</feature>
<reference evidence="7 8" key="1">
    <citation type="submission" date="2019-04" db="EMBL/GenBank/DDBJ databases">
        <title>Genome sequence of Bacillus hwajinpoensis strain Y2.</title>
        <authorList>
            <person name="Fair J.L."/>
            <person name="Maclea K.S."/>
        </authorList>
    </citation>
    <scope>NUCLEOTIDE SEQUENCE [LARGE SCALE GENOMIC DNA]</scope>
    <source>
        <strain evidence="7 8">Y2</strain>
    </source>
</reference>
<dbReference type="GO" id="GO:0005886">
    <property type="term" value="C:plasma membrane"/>
    <property type="evidence" value="ECO:0007669"/>
    <property type="project" value="TreeGrafter"/>
</dbReference>
<dbReference type="Proteomes" id="UP000310541">
    <property type="component" value="Unassembled WGS sequence"/>
</dbReference>
<comment type="subcellular location">
    <subcellularLocation>
        <location evidence="1">Membrane</location>
        <topology evidence="1">Multi-pass membrane protein</topology>
    </subcellularLocation>
</comment>
<keyword evidence="3 6" id="KW-0812">Transmembrane</keyword>
<dbReference type="OrthoDB" id="9791807at2"/>
<sequence length="257" mass="28139">MTNISNLSLLTMILFVMIPVSLSYLYSLGIGKSAIWSSLRGVIQLFLIGYILTFLFSIPDWQGIGLWVAVMLVIASLQASRRGKGIPYAFLLSLSSLILIEVFVLSLWIVFDIIPFRSEQVIPMSGMIIGNSMVAAGLAFERMKNEFQSNQGKVLAALSLGANASQASQMIIRKTIRAAMIPNVDRLKTIGLVQLPGMMTGLILGGASPIQAIRYQIVISISVFSTVSICAMIISLVTYRFFFNKNMQLQTIEGGND</sequence>
<evidence type="ECO:0000313" key="7">
    <source>
        <dbReference type="EMBL" id="TKD70106.1"/>
    </source>
</evidence>
<dbReference type="RefSeq" id="WP_136947523.1">
    <property type="nucleotide sequence ID" value="NZ_SWFM01000003.1"/>
</dbReference>
<feature type="transmembrane region" description="Helical" evidence="6">
    <location>
        <begin position="217"/>
        <end position="242"/>
    </location>
</feature>
<name>A0A4U1MI23_9BACL</name>
<gene>
    <name evidence="7" type="primary">fetB</name>
    <name evidence="7" type="ORF">FBF83_12665</name>
</gene>
<evidence type="ECO:0000256" key="2">
    <source>
        <dbReference type="ARBA" id="ARBA00005268"/>
    </source>
</evidence>
<dbReference type="Pfam" id="PF03649">
    <property type="entry name" value="UPF0014"/>
    <property type="match status" value="1"/>
</dbReference>
<evidence type="ECO:0000256" key="4">
    <source>
        <dbReference type="ARBA" id="ARBA00022989"/>
    </source>
</evidence>
<dbReference type="PANTHER" id="PTHR30028">
    <property type="entry name" value="UPF0014 INNER MEMBRANE PROTEIN YBBM-RELATED"/>
    <property type="match status" value="1"/>
</dbReference>
<feature type="transmembrane region" description="Helical" evidence="6">
    <location>
        <begin position="6"/>
        <end position="26"/>
    </location>
</feature>
<keyword evidence="5 6" id="KW-0472">Membrane</keyword>
<dbReference type="InterPro" id="IPR005226">
    <property type="entry name" value="UPF0014_fam"/>
</dbReference>
<feature type="transmembrane region" description="Helical" evidence="6">
    <location>
        <begin position="88"/>
        <end position="109"/>
    </location>
</feature>
<dbReference type="PANTHER" id="PTHR30028:SF0">
    <property type="entry name" value="PROTEIN ALUMINUM SENSITIVE 3"/>
    <property type="match status" value="1"/>
</dbReference>
<evidence type="ECO:0000256" key="5">
    <source>
        <dbReference type="ARBA" id="ARBA00023136"/>
    </source>
</evidence>
<comment type="caution">
    <text evidence="7">The sequence shown here is derived from an EMBL/GenBank/DDBJ whole genome shotgun (WGS) entry which is preliminary data.</text>
</comment>
<proteinExistence type="inferred from homology"/>
<evidence type="ECO:0000256" key="1">
    <source>
        <dbReference type="ARBA" id="ARBA00004141"/>
    </source>
</evidence>
<evidence type="ECO:0000313" key="8">
    <source>
        <dbReference type="Proteomes" id="UP000310541"/>
    </source>
</evidence>